<evidence type="ECO:0000313" key="2">
    <source>
        <dbReference type="Proteomes" id="UP001138768"/>
    </source>
</evidence>
<sequence length="73" mass="8300">MPLRFAMHSTLGTKIVTTQVELITLVDGEHADGHRQQQEHDESIDRHNNTLSMLTPLEAGNRVSLYQASWCNR</sequence>
<name>A0A9X0W8I6_9GAMM</name>
<protein>
    <submittedName>
        <fullName evidence="1">Uncharacterized protein</fullName>
    </submittedName>
</protein>
<dbReference type="Proteomes" id="UP001138768">
    <property type="component" value="Unassembled WGS sequence"/>
</dbReference>
<dbReference type="EMBL" id="NRRY01000015">
    <property type="protein sequence ID" value="MBK1618894.1"/>
    <property type="molecule type" value="Genomic_DNA"/>
</dbReference>
<evidence type="ECO:0000313" key="1">
    <source>
        <dbReference type="EMBL" id="MBK1618894.1"/>
    </source>
</evidence>
<accession>A0A9X0W8I6</accession>
<dbReference type="AlphaFoldDB" id="A0A9X0W8I6"/>
<reference evidence="1 2" key="1">
    <citation type="journal article" date="2020" name="Microorganisms">
        <title>Osmotic Adaptation and Compatible Solute Biosynthesis of Phototrophic Bacteria as Revealed from Genome Analyses.</title>
        <authorList>
            <person name="Imhoff J.F."/>
            <person name="Rahn T."/>
            <person name="Kunzel S."/>
            <person name="Keller A."/>
            <person name="Neulinger S.C."/>
        </authorList>
    </citation>
    <scope>NUCLEOTIDE SEQUENCE [LARGE SCALE GENOMIC DNA]</scope>
    <source>
        <strain evidence="1 2">DSM 25653</strain>
    </source>
</reference>
<gene>
    <name evidence="1" type="ORF">CKO42_10710</name>
</gene>
<proteinExistence type="predicted"/>
<keyword evidence="2" id="KW-1185">Reference proteome</keyword>
<organism evidence="1 2">
    <name type="scientific">Lamprobacter modestohalophilus</name>
    <dbReference type="NCBI Taxonomy" id="1064514"/>
    <lineage>
        <taxon>Bacteria</taxon>
        <taxon>Pseudomonadati</taxon>
        <taxon>Pseudomonadota</taxon>
        <taxon>Gammaproteobacteria</taxon>
        <taxon>Chromatiales</taxon>
        <taxon>Chromatiaceae</taxon>
        <taxon>Lamprobacter</taxon>
    </lineage>
</organism>
<comment type="caution">
    <text evidence="1">The sequence shown here is derived from an EMBL/GenBank/DDBJ whole genome shotgun (WGS) entry which is preliminary data.</text>
</comment>